<feature type="region of interest" description="Disordered" evidence="9">
    <location>
        <begin position="15"/>
        <end position="53"/>
    </location>
</feature>
<dbReference type="InterPro" id="IPR013701">
    <property type="entry name" value="Lhr-like_DEAD/DEAH_assoc"/>
</dbReference>
<dbReference type="PANTHER" id="PTHR47962:SF5">
    <property type="entry name" value="ATP-DEPENDENT HELICASE LHR-RELATED"/>
    <property type="match status" value="1"/>
</dbReference>
<keyword evidence="5" id="KW-0067">ATP-binding</keyword>
<dbReference type="SMART" id="SM00490">
    <property type="entry name" value="HELICc"/>
    <property type="match status" value="1"/>
</dbReference>
<feature type="region of interest" description="Disordered" evidence="9">
    <location>
        <begin position="1732"/>
        <end position="1769"/>
    </location>
</feature>
<organism evidence="12 13">
    <name type="scientific">Raoultibacter massiliensis</name>
    <dbReference type="NCBI Taxonomy" id="1852371"/>
    <lineage>
        <taxon>Bacteria</taxon>
        <taxon>Bacillati</taxon>
        <taxon>Actinomycetota</taxon>
        <taxon>Coriobacteriia</taxon>
        <taxon>Eggerthellales</taxon>
        <taxon>Eggerthellaceae</taxon>
        <taxon>Raoultibacter</taxon>
    </lineage>
</organism>
<dbReference type="InterPro" id="IPR011545">
    <property type="entry name" value="DEAD/DEAH_box_helicase_dom"/>
</dbReference>
<evidence type="ECO:0000256" key="8">
    <source>
        <dbReference type="ARBA" id="ARBA00023235"/>
    </source>
</evidence>
<keyword evidence="4" id="KW-0347">Helicase</keyword>
<evidence type="ECO:0000256" key="7">
    <source>
        <dbReference type="ARBA" id="ARBA00023204"/>
    </source>
</evidence>
<dbReference type="InterPro" id="IPR055368">
    <property type="entry name" value="WH3_Lhr"/>
</dbReference>
<evidence type="ECO:0000259" key="11">
    <source>
        <dbReference type="PROSITE" id="PS51194"/>
    </source>
</evidence>
<dbReference type="Pfam" id="PF00270">
    <property type="entry name" value="DEAD"/>
    <property type="match status" value="1"/>
</dbReference>
<dbReference type="EMBL" id="JBBNOP010000007">
    <property type="protein sequence ID" value="MEQ3363152.1"/>
    <property type="molecule type" value="Genomic_DNA"/>
</dbReference>
<evidence type="ECO:0000313" key="12">
    <source>
        <dbReference type="EMBL" id="MEQ3363152.1"/>
    </source>
</evidence>
<evidence type="ECO:0000256" key="3">
    <source>
        <dbReference type="ARBA" id="ARBA00022801"/>
    </source>
</evidence>
<dbReference type="InterPro" id="IPR027417">
    <property type="entry name" value="P-loop_NTPase"/>
</dbReference>
<feature type="compositionally biased region" description="Basic and acidic residues" evidence="9">
    <location>
        <begin position="1394"/>
        <end position="1404"/>
    </location>
</feature>
<evidence type="ECO:0000256" key="5">
    <source>
        <dbReference type="ARBA" id="ARBA00022840"/>
    </source>
</evidence>
<dbReference type="SMART" id="SM00487">
    <property type="entry name" value="DEXDc"/>
    <property type="match status" value="1"/>
</dbReference>
<sequence>MRYYVFTESGHWEESDAAMEAANSSNTEEGTAAEGERVVSGHPSSSSDALAAASGSARNASSGTLAADAGAVRIASQQAAGANASVLARFSDGVRGWFLDTFPAPTPLQERAWEVVARKENALVIAPTGSGKTLAAFLFAIDALMRERAAFPEVGAGGGTGAEGGAEFEEAARDAAADAVAKPEKAAGGKRAKSASLPVKGVRVLYVSPLKALGADVERNLQEPLAGIAQRIAQAGAAMPSVRTGMRTGDTTPEERRALVRNPPDILITTPESLYLMLTSKARETLRTVDTVIVDEVHAMAGDKRGAHLALSLERLDSLLENPAQRIGLSATVRPPEEIARFLGGVRPVSIVASQDRPDMDVRVSVPVQDMTAVPSFSGFEPDKLVSSAAESRRTGGGPRRAPAEQAWKSDRALRAVMDGRAPKAATPDSRVGSSSIWPYVEAAILDEVLAHRTTIVFVNSRGLCEKLTSRLNELYAKRKGAFPEGGEAVASGIRSGMGATTDLAQATAEVIAKAHHGSVSKERRQQVERELKAGELPCVVATSSLELGIDMGSIDLVLQVAPPPSVASGLQRIGRANHQVGGRSEGIVYPRTRTEVIDAAVVSEGMSAGAIEKTTVVKNPLDVLAQQTVAAVSMEDVSPDEWYATVCRCAPFSDLPRRAFDAVLGMLSGAYSSAELADFSPRIIWDRERNLLIARPGSQRQAVTAAGTIPDRGMFSVVLPEADAKAGRRRVGELDEEMVYESRVGDIIALGTSTWRIREITRDRVIVEPAPGRSARLPFWHGEGIGRPAETGRAKGAFVRAVASALDAPDEDEGDDAEGVCGGVEPGMLARLRADGLDENARRNLIELIGAQRAATGFVPDDRTLVVERCEDEQGDWRVMLHSPYGRRVHEPWAMAVTDRIVRTRGFDPQTLAMDDGIILRIPMSETLLPGAELFAFDPSELERVVRDRVDSTSLFAARFRECAARSLLMSSTAPGKRAPLWQQRLRAGQLLEAARREGDFPLLAETARECLQDVYDMESLLALMDDIQAGAVRLVEAQTSTPSPFAAPLLFGYVGDHLYDGDLPNAERKASLLSLDPTLLGELLGSDEVGGLIDPEVVRTVESQLQRLASDRRVRGVEGVADLLRALGPLTVGEVAERLRRDGGCDEDAAGGSSCAFGEAQALLDELARSHRAFVATIGGASRWASFDDARLLRDALGTDAPGWTASSELAEPSGGSPGRYHPLDELLARFARTHGPFATADAAAAFGIGCAVARDGLERLAAEGRIVQGRFKSEDGGTADAEGEVRQWVSADVFKRLRSLSLAKARKAVRPVGSDAYVRFLLDLQGAGSFGRGRFEGVEGVAHVLSQFEGVYLPAALWESVVLPSRVRDYRPSMLDELIASGEVMWVGGHRDESIDADPGHGKARSSTAGADFGSRNRTSSASSAAAGLIAFYPTDSPFAPLQPDVEDGVFESAVSESGDSRLAGDRFGDGAQEADSASMGTAIVEALGFGGGLFFRQIVDAVRRRLASVRVDEDSVASMLQRLMWQGRVTNDTFAPVRTVASAESAPRARSASRRRVSSRRARARADYSEAMGKSSFGNVRAVQSGRWSLVSPSDENDTVRAIALVDSLLDRYGVLTRDIALAAGVSGGLGSLMPVLRSMEDAGDLLRGMFVEGLGPAQFAARETVDALRAYAGNDDPGADRRTAMAVLAADDPASLFGAGIAWPPVGGFSGADAKAVAGGFDVREDSDGSRMLDDAGTDASDAAEKTVSEDSCEGSSGRSLRPSRRSGSLVVIHCGTPVLYAAPSLRSIIAFSDDLAVLADAACALVEHVQKSLKREGGAGARKKMLVEEFNGRSVLDTPFAAILQHEGFVRLPDGMRFYASPF</sequence>
<evidence type="ECO:0000256" key="9">
    <source>
        <dbReference type="SAM" id="MobiDB-lite"/>
    </source>
</evidence>
<dbReference type="Pfam" id="PF23235">
    <property type="entry name" value="WHD_3rd_Lhr"/>
    <property type="match status" value="1"/>
</dbReference>
<evidence type="ECO:0000313" key="13">
    <source>
        <dbReference type="Proteomes" id="UP001487305"/>
    </source>
</evidence>
<comment type="caution">
    <text evidence="12">The sequence shown here is derived from an EMBL/GenBank/DDBJ whole genome shotgun (WGS) entry which is preliminary data.</text>
</comment>
<dbReference type="Pfam" id="PF19306">
    <property type="entry name" value="WHD_Lhr"/>
    <property type="match status" value="1"/>
</dbReference>
<name>A0ABV1JGH0_9ACTN</name>
<dbReference type="Gene3D" id="3.40.50.300">
    <property type="entry name" value="P-loop containing nucleotide triphosphate hydrolases"/>
    <property type="match status" value="3"/>
</dbReference>
<dbReference type="InterPro" id="IPR055369">
    <property type="entry name" value="WH2_Lhr"/>
</dbReference>
<feature type="compositionally biased region" description="Low complexity" evidence="9">
    <location>
        <begin position="1760"/>
        <end position="1769"/>
    </location>
</feature>
<dbReference type="Pfam" id="PF23234">
    <property type="entry name" value="WHD_4th_Lhr"/>
    <property type="match status" value="1"/>
</dbReference>
<keyword evidence="1" id="KW-0547">Nucleotide-binding</keyword>
<feature type="domain" description="Helicase ATP-binding" evidence="10">
    <location>
        <begin position="113"/>
        <end position="351"/>
    </location>
</feature>
<dbReference type="SUPFAM" id="SSF52540">
    <property type="entry name" value="P-loop containing nucleoside triphosphate hydrolases"/>
    <property type="match status" value="1"/>
</dbReference>
<keyword evidence="7" id="KW-0234">DNA repair</keyword>
<protein>
    <submittedName>
        <fullName evidence="12">Crosslink repair DNA glycosylase YcaQ family protein</fullName>
    </submittedName>
</protein>
<dbReference type="Pfam" id="PF23236">
    <property type="entry name" value="WHD_2nd_Lhr"/>
    <property type="match status" value="1"/>
</dbReference>
<dbReference type="RefSeq" id="WP_349227530.1">
    <property type="nucleotide sequence ID" value="NZ_JBBNOP010000007.1"/>
</dbReference>
<dbReference type="InterPro" id="IPR052511">
    <property type="entry name" value="ATP-dep_Helicase"/>
</dbReference>
<dbReference type="Proteomes" id="UP001487305">
    <property type="component" value="Unassembled WGS sequence"/>
</dbReference>
<evidence type="ECO:0000256" key="2">
    <source>
        <dbReference type="ARBA" id="ARBA00022763"/>
    </source>
</evidence>
<feature type="domain" description="Helicase C-terminal" evidence="11">
    <location>
        <begin position="444"/>
        <end position="625"/>
    </location>
</feature>
<feature type="region of interest" description="Disordered" evidence="9">
    <location>
        <begin position="1394"/>
        <end position="1420"/>
    </location>
</feature>
<proteinExistence type="predicted"/>
<keyword evidence="3" id="KW-0378">Hydrolase</keyword>
<dbReference type="Pfam" id="PF08494">
    <property type="entry name" value="DEAD_assoc"/>
    <property type="match status" value="1"/>
</dbReference>
<dbReference type="InterPro" id="IPR001650">
    <property type="entry name" value="Helicase_C-like"/>
</dbReference>
<dbReference type="PROSITE" id="PS51192">
    <property type="entry name" value="HELICASE_ATP_BIND_1"/>
    <property type="match status" value="1"/>
</dbReference>
<keyword evidence="2" id="KW-0227">DNA damage</keyword>
<dbReference type="InterPro" id="IPR055367">
    <property type="entry name" value="WH4_Lhr"/>
</dbReference>
<dbReference type="PANTHER" id="PTHR47962">
    <property type="entry name" value="ATP-DEPENDENT HELICASE LHR-RELATED-RELATED"/>
    <property type="match status" value="1"/>
</dbReference>
<evidence type="ECO:0000256" key="6">
    <source>
        <dbReference type="ARBA" id="ARBA00023125"/>
    </source>
</evidence>
<reference evidence="12 13" key="1">
    <citation type="submission" date="2024-04" db="EMBL/GenBank/DDBJ databases">
        <title>Human intestinal bacterial collection.</title>
        <authorList>
            <person name="Pauvert C."/>
            <person name="Hitch T.C.A."/>
            <person name="Clavel T."/>
        </authorList>
    </citation>
    <scope>NUCLEOTIDE SEQUENCE [LARGE SCALE GENOMIC DNA]</scope>
    <source>
        <strain evidence="12 13">CLA-KB-H42</strain>
    </source>
</reference>
<evidence type="ECO:0000259" key="10">
    <source>
        <dbReference type="PROSITE" id="PS51192"/>
    </source>
</evidence>
<accession>A0ABV1JGH0</accession>
<evidence type="ECO:0000256" key="4">
    <source>
        <dbReference type="ARBA" id="ARBA00022806"/>
    </source>
</evidence>
<feature type="region of interest" description="Disordered" evidence="9">
    <location>
        <begin position="385"/>
        <end position="407"/>
    </location>
</feature>
<gene>
    <name evidence="12" type="ORF">AAA083_09200</name>
</gene>
<dbReference type="CDD" id="cd17922">
    <property type="entry name" value="DEXHc_LHR-like"/>
    <property type="match status" value="1"/>
</dbReference>
<keyword evidence="8" id="KW-0413">Isomerase</keyword>
<dbReference type="InterPro" id="IPR045628">
    <property type="entry name" value="Lhr_WH_dom"/>
</dbReference>
<keyword evidence="13" id="KW-1185">Reference proteome</keyword>
<dbReference type="PROSITE" id="PS51194">
    <property type="entry name" value="HELICASE_CTER"/>
    <property type="match status" value="1"/>
</dbReference>
<evidence type="ECO:0000256" key="1">
    <source>
        <dbReference type="ARBA" id="ARBA00022741"/>
    </source>
</evidence>
<dbReference type="Pfam" id="PF00271">
    <property type="entry name" value="Helicase_C"/>
    <property type="match status" value="1"/>
</dbReference>
<keyword evidence="6" id="KW-0238">DNA-binding</keyword>
<feature type="compositionally biased region" description="Low complexity" evidence="9">
    <location>
        <begin position="44"/>
        <end position="53"/>
    </location>
</feature>
<dbReference type="InterPro" id="IPR014001">
    <property type="entry name" value="Helicase_ATP-bd"/>
</dbReference>